<keyword evidence="2" id="KW-1185">Reference proteome</keyword>
<evidence type="ECO:0000313" key="1">
    <source>
        <dbReference type="EMBL" id="CAJ1948453.1"/>
    </source>
</evidence>
<accession>A0AAD2FPU8</accession>
<dbReference type="AlphaFoldDB" id="A0AAD2FPU8"/>
<name>A0AAD2FPU8_9STRA</name>
<sequence>MDDNLPLVDGFGTTPSSWVEAMQRNVQAILAEDDNKGRRMTLFVESCSVLLAQCEDMAATSILEMALWKRQLKGGWSNDTMVPSNRR</sequence>
<proteinExistence type="predicted"/>
<protein>
    <submittedName>
        <fullName evidence="1">Uncharacterized protein</fullName>
    </submittedName>
</protein>
<dbReference type="EMBL" id="CAKOGP040001747">
    <property type="protein sequence ID" value="CAJ1948453.1"/>
    <property type="molecule type" value="Genomic_DNA"/>
</dbReference>
<comment type="caution">
    <text evidence="1">The sequence shown here is derived from an EMBL/GenBank/DDBJ whole genome shotgun (WGS) entry which is preliminary data.</text>
</comment>
<reference evidence="1" key="1">
    <citation type="submission" date="2023-08" db="EMBL/GenBank/DDBJ databases">
        <authorList>
            <person name="Audoor S."/>
            <person name="Bilcke G."/>
        </authorList>
    </citation>
    <scope>NUCLEOTIDE SEQUENCE</scope>
</reference>
<evidence type="ECO:0000313" key="2">
    <source>
        <dbReference type="Proteomes" id="UP001295423"/>
    </source>
</evidence>
<organism evidence="1 2">
    <name type="scientific">Cylindrotheca closterium</name>
    <dbReference type="NCBI Taxonomy" id="2856"/>
    <lineage>
        <taxon>Eukaryota</taxon>
        <taxon>Sar</taxon>
        <taxon>Stramenopiles</taxon>
        <taxon>Ochrophyta</taxon>
        <taxon>Bacillariophyta</taxon>
        <taxon>Bacillariophyceae</taxon>
        <taxon>Bacillariophycidae</taxon>
        <taxon>Bacillariales</taxon>
        <taxon>Bacillariaceae</taxon>
        <taxon>Cylindrotheca</taxon>
    </lineage>
</organism>
<dbReference type="Proteomes" id="UP001295423">
    <property type="component" value="Unassembled WGS sequence"/>
</dbReference>
<gene>
    <name evidence="1" type="ORF">CYCCA115_LOCUS11624</name>
</gene>